<comment type="caution">
    <text evidence="5">The sequence shown here is derived from an EMBL/GenBank/DDBJ whole genome shotgun (WGS) entry which is preliminary data.</text>
</comment>
<proteinExistence type="inferred from homology"/>
<feature type="chain" id="PRO_5043110914" description="Dirigent protein" evidence="4">
    <location>
        <begin position="24"/>
        <end position="187"/>
    </location>
</feature>
<evidence type="ECO:0000313" key="5">
    <source>
        <dbReference type="EMBL" id="CAK7325771.1"/>
    </source>
</evidence>
<evidence type="ECO:0000256" key="3">
    <source>
        <dbReference type="ARBA" id="ARBA00022525"/>
    </source>
</evidence>
<organism evidence="5 6">
    <name type="scientific">Dovyalis caffra</name>
    <dbReference type="NCBI Taxonomy" id="77055"/>
    <lineage>
        <taxon>Eukaryota</taxon>
        <taxon>Viridiplantae</taxon>
        <taxon>Streptophyta</taxon>
        <taxon>Embryophyta</taxon>
        <taxon>Tracheophyta</taxon>
        <taxon>Spermatophyta</taxon>
        <taxon>Magnoliopsida</taxon>
        <taxon>eudicotyledons</taxon>
        <taxon>Gunneridae</taxon>
        <taxon>Pentapetalae</taxon>
        <taxon>rosids</taxon>
        <taxon>fabids</taxon>
        <taxon>Malpighiales</taxon>
        <taxon>Salicaceae</taxon>
        <taxon>Flacourtieae</taxon>
        <taxon>Dovyalis</taxon>
    </lineage>
</organism>
<evidence type="ECO:0000313" key="6">
    <source>
        <dbReference type="Proteomes" id="UP001314170"/>
    </source>
</evidence>
<evidence type="ECO:0000256" key="1">
    <source>
        <dbReference type="ARBA" id="ARBA00010746"/>
    </source>
</evidence>
<dbReference type="Gene3D" id="2.40.480.10">
    <property type="entry name" value="Allene oxide cyclase-like"/>
    <property type="match status" value="1"/>
</dbReference>
<comment type="subunit">
    <text evidence="2 4">Homodimer.</text>
</comment>
<comment type="subcellular location">
    <subcellularLocation>
        <location evidence="4">Secreted</location>
        <location evidence="4">Extracellular space</location>
        <location evidence="4">Apoplast</location>
    </subcellularLocation>
</comment>
<sequence>MEKMQVLGLALILLYMVTTPAYCQYYSQTVPYESLQEKTTNLHFFFHDTLSGKNPSAVLVARPNITKDDKSIAPFGSIFAIDDPLTVGPELTSEVIGKAQGLYVSSSQDVPSLVAYFDFGFTSGEFNGSSISVFSRNPIADTERELAVVGGRGKFRMARGFAQLKTYFLDKTTGDAIVEYNVTVIHY</sequence>
<dbReference type="InterPro" id="IPR044859">
    <property type="entry name" value="Allene_oxi_cyc_Dirigent"/>
</dbReference>
<comment type="function">
    <text evidence="4">Dirigent proteins impart stereoselectivity on the phenoxy radical-coupling reaction, yielding optically active lignans from two molecules of coniferyl alcohol in the biosynthesis of lignans, flavonolignans, and alkaloids and thus plays a central role in plant secondary metabolism.</text>
</comment>
<comment type="similarity">
    <text evidence="1 4">Belongs to the plant dirigent protein family.</text>
</comment>
<dbReference type="GO" id="GO:0048046">
    <property type="term" value="C:apoplast"/>
    <property type="evidence" value="ECO:0007669"/>
    <property type="project" value="UniProtKB-SubCell"/>
</dbReference>
<dbReference type="Proteomes" id="UP001314170">
    <property type="component" value="Unassembled WGS sequence"/>
</dbReference>
<protein>
    <recommendedName>
        <fullName evidence="4">Dirigent protein</fullName>
    </recommendedName>
</protein>
<dbReference type="PANTHER" id="PTHR21495">
    <property type="entry name" value="NUCLEOPORIN-RELATED"/>
    <property type="match status" value="1"/>
</dbReference>
<keyword evidence="3 4" id="KW-0964">Secreted</keyword>
<dbReference type="InterPro" id="IPR004265">
    <property type="entry name" value="Dirigent"/>
</dbReference>
<evidence type="ECO:0000256" key="4">
    <source>
        <dbReference type="RuleBase" id="RU363099"/>
    </source>
</evidence>
<dbReference type="EMBL" id="CAWUPB010000850">
    <property type="protein sequence ID" value="CAK7325771.1"/>
    <property type="molecule type" value="Genomic_DNA"/>
</dbReference>
<dbReference type="GO" id="GO:0009699">
    <property type="term" value="P:phenylpropanoid biosynthetic process"/>
    <property type="evidence" value="ECO:0007669"/>
    <property type="project" value="UniProtKB-ARBA"/>
</dbReference>
<evidence type="ECO:0000256" key="2">
    <source>
        <dbReference type="ARBA" id="ARBA00011738"/>
    </source>
</evidence>
<name>A0AAV1QWF7_9ROSI</name>
<reference evidence="5 6" key="1">
    <citation type="submission" date="2024-01" db="EMBL/GenBank/DDBJ databases">
        <authorList>
            <person name="Waweru B."/>
        </authorList>
    </citation>
    <scope>NUCLEOTIDE SEQUENCE [LARGE SCALE GENOMIC DNA]</scope>
</reference>
<keyword evidence="6" id="KW-1185">Reference proteome</keyword>
<accession>A0AAV1QWF7</accession>
<keyword evidence="4" id="KW-0732">Signal</keyword>
<dbReference type="AlphaFoldDB" id="A0AAV1QWF7"/>
<feature type="signal peptide" evidence="4">
    <location>
        <begin position="1"/>
        <end position="23"/>
    </location>
</feature>
<keyword evidence="4" id="KW-0052">Apoplast</keyword>
<dbReference type="Pfam" id="PF03018">
    <property type="entry name" value="Dirigent"/>
    <property type="match status" value="1"/>
</dbReference>
<gene>
    <name evidence="5" type="ORF">DCAF_LOCUS3461</name>
</gene>